<comment type="cofactor">
    <cofactor evidence="1">
        <name>Mg(2+)</name>
        <dbReference type="ChEBI" id="CHEBI:18420"/>
    </cofactor>
</comment>
<evidence type="ECO:0000256" key="1">
    <source>
        <dbReference type="ARBA" id="ARBA00001946"/>
    </source>
</evidence>
<dbReference type="RefSeq" id="WP_083028857.1">
    <property type="nucleotide sequence ID" value="NZ_AP022618.1"/>
</dbReference>
<dbReference type="STRING" id="444597.BST26_00520"/>
<keyword evidence="3 4" id="KW-0378">Hydrolase</keyword>
<evidence type="ECO:0000313" key="6">
    <source>
        <dbReference type="Proteomes" id="UP000192801"/>
    </source>
</evidence>
<dbReference type="PANTHER" id="PTHR43046:SF2">
    <property type="entry name" value="8-OXO-DGTP DIPHOSPHATASE-RELATED"/>
    <property type="match status" value="1"/>
</dbReference>
<dbReference type="EMBL" id="MVHS01000001">
    <property type="protein sequence ID" value="ORA74102.1"/>
    <property type="molecule type" value="Genomic_DNA"/>
</dbReference>
<protein>
    <submittedName>
        <fullName evidence="5">DNA mismatch repair protein MutT</fullName>
    </submittedName>
</protein>
<proteinExistence type="inferred from homology"/>
<dbReference type="InterPro" id="IPR020084">
    <property type="entry name" value="NUDIX_hydrolase_CS"/>
</dbReference>
<evidence type="ECO:0000256" key="2">
    <source>
        <dbReference type="ARBA" id="ARBA00005582"/>
    </source>
</evidence>
<comment type="caution">
    <text evidence="5">The sequence shown here is derived from an EMBL/GenBank/DDBJ whole genome shotgun (WGS) entry which is preliminary data.</text>
</comment>
<organism evidence="5 6">
    <name type="scientific">Mycolicibacterium insubricum</name>
    <dbReference type="NCBI Taxonomy" id="444597"/>
    <lineage>
        <taxon>Bacteria</taxon>
        <taxon>Bacillati</taxon>
        <taxon>Actinomycetota</taxon>
        <taxon>Actinomycetes</taxon>
        <taxon>Mycobacteriales</taxon>
        <taxon>Mycobacteriaceae</taxon>
        <taxon>Mycolicibacterium</taxon>
    </lineage>
</organism>
<dbReference type="Pfam" id="PF00293">
    <property type="entry name" value="NUDIX"/>
    <property type="match status" value="1"/>
</dbReference>
<dbReference type="InterPro" id="IPR000086">
    <property type="entry name" value="NUDIX_hydrolase_dom"/>
</dbReference>
<keyword evidence="6" id="KW-1185">Reference proteome</keyword>
<evidence type="ECO:0000256" key="4">
    <source>
        <dbReference type="RuleBase" id="RU003476"/>
    </source>
</evidence>
<dbReference type="InterPro" id="IPR015797">
    <property type="entry name" value="NUDIX_hydrolase-like_dom_sf"/>
</dbReference>
<dbReference type="PRINTS" id="PR00502">
    <property type="entry name" value="NUDIXFAMILY"/>
</dbReference>
<dbReference type="GO" id="GO:0016787">
    <property type="term" value="F:hydrolase activity"/>
    <property type="evidence" value="ECO:0007669"/>
    <property type="project" value="UniProtKB-KW"/>
</dbReference>
<dbReference type="PROSITE" id="PS51462">
    <property type="entry name" value="NUDIX"/>
    <property type="match status" value="1"/>
</dbReference>
<accession>A0A1X0DPL5</accession>
<evidence type="ECO:0000256" key="3">
    <source>
        <dbReference type="ARBA" id="ARBA00022801"/>
    </source>
</evidence>
<sequence>MSVIRIVAAVVLDDDGRLLVVRKRGTTVFIQPGGKVEPGETPAEALVREVREELGAGVLTVREIGHREAPAANEPGHTVEADLFLVELDAPPRVCAEIDELAWVDPHAPGDVELAPLTVGAVLDWVRAQAN</sequence>
<dbReference type="Proteomes" id="UP000192801">
    <property type="component" value="Unassembled WGS sequence"/>
</dbReference>
<dbReference type="AlphaFoldDB" id="A0A1X0DPL5"/>
<dbReference type="Gene3D" id="3.90.79.10">
    <property type="entry name" value="Nucleoside Triphosphate Pyrophosphohydrolase"/>
    <property type="match status" value="1"/>
</dbReference>
<reference evidence="5 6" key="1">
    <citation type="submission" date="2016-12" db="EMBL/GenBank/DDBJ databases">
        <title>The new phylogeny of genus Mycobacterium.</title>
        <authorList>
            <person name="Tortoli E."/>
            <person name="Trovato A."/>
            <person name="Cirillo D.M."/>
        </authorList>
    </citation>
    <scope>NUCLEOTIDE SEQUENCE [LARGE SCALE GENOMIC DNA]</scope>
    <source>
        <strain evidence="5 6">DSM 45130</strain>
    </source>
</reference>
<dbReference type="OrthoDB" id="67499at2"/>
<dbReference type="InterPro" id="IPR020476">
    <property type="entry name" value="Nudix_hydrolase"/>
</dbReference>
<evidence type="ECO:0000313" key="5">
    <source>
        <dbReference type="EMBL" id="ORA74102.1"/>
    </source>
</evidence>
<gene>
    <name evidence="5" type="ORF">BST26_00520</name>
</gene>
<dbReference type="SUPFAM" id="SSF55811">
    <property type="entry name" value="Nudix"/>
    <property type="match status" value="1"/>
</dbReference>
<comment type="similarity">
    <text evidence="2 4">Belongs to the Nudix hydrolase family.</text>
</comment>
<dbReference type="CDD" id="cd04690">
    <property type="entry name" value="NUDIX_Hydrolase"/>
    <property type="match status" value="1"/>
</dbReference>
<dbReference type="PROSITE" id="PS00893">
    <property type="entry name" value="NUDIX_BOX"/>
    <property type="match status" value="1"/>
</dbReference>
<dbReference type="PANTHER" id="PTHR43046">
    <property type="entry name" value="GDP-MANNOSE MANNOSYL HYDROLASE"/>
    <property type="match status" value="1"/>
</dbReference>
<name>A0A1X0DPL5_9MYCO</name>